<organism evidence="6">
    <name type="scientific">Fusarium oxysporum Fo47</name>
    <dbReference type="NCBI Taxonomy" id="660027"/>
    <lineage>
        <taxon>Eukaryota</taxon>
        <taxon>Fungi</taxon>
        <taxon>Dikarya</taxon>
        <taxon>Ascomycota</taxon>
        <taxon>Pezizomycotina</taxon>
        <taxon>Sordariomycetes</taxon>
        <taxon>Hypocreomycetidae</taxon>
        <taxon>Hypocreales</taxon>
        <taxon>Nectriaceae</taxon>
        <taxon>Fusarium</taxon>
        <taxon>Fusarium oxysporum species complex</taxon>
    </lineage>
</organism>
<dbReference type="InterPro" id="IPR019404">
    <property type="entry name" value="Mediator_Med11"/>
</dbReference>
<keyword evidence="4" id="KW-0010">Activator</keyword>
<evidence type="ECO:0000256" key="2">
    <source>
        <dbReference type="ARBA" id="ARBA00008186"/>
    </source>
</evidence>
<proteinExistence type="inferred from homology"/>
<name>W9KQD3_FUSOX</name>
<dbReference type="VEuPathDB" id="FungiDB:FOZG_02734"/>
<evidence type="ECO:0000256" key="1">
    <source>
        <dbReference type="ARBA" id="ARBA00004123"/>
    </source>
</evidence>
<dbReference type="Proteomes" id="UP000030766">
    <property type="component" value="Unassembled WGS sequence"/>
</dbReference>
<evidence type="ECO:0000256" key="3">
    <source>
        <dbReference type="ARBA" id="ARBA00023242"/>
    </source>
</evidence>
<comment type="subcellular location">
    <subcellularLocation>
        <location evidence="1 4">Nucleus</location>
    </subcellularLocation>
</comment>
<comment type="function">
    <text evidence="4">Component of the Mediator complex, a coactivator involved in the regulated transcription of nearly all RNA polymerase II-dependent genes. Mediator functions as a bridge to convey information from gene-specific regulatory proteins to the basal RNA polymerase II transcription machinery. Mediator is recruited to promoters by direct interactions with regulatory proteins and serves as a scaffold for the assembly of a functional pre-initiation complex with RNA polymerase II and the general transcription factors.</text>
</comment>
<dbReference type="EMBL" id="JH717897">
    <property type="protein sequence ID" value="EWZ46636.1"/>
    <property type="molecule type" value="Genomic_DNA"/>
</dbReference>
<comment type="similarity">
    <text evidence="2 4">Belongs to the Mediator complex subunit 11 family.</text>
</comment>
<gene>
    <name evidence="4" type="primary">MED11</name>
    <name evidence="6" type="ORF">FOZG_02734</name>
</gene>
<dbReference type="HOGENOM" id="CLU_094325_0_1_1"/>
<dbReference type="Gene3D" id="1.10.287.3490">
    <property type="match status" value="1"/>
</dbReference>
<dbReference type="GO" id="GO:0016592">
    <property type="term" value="C:mediator complex"/>
    <property type="evidence" value="ECO:0007669"/>
    <property type="project" value="InterPro"/>
</dbReference>
<evidence type="ECO:0000256" key="5">
    <source>
        <dbReference type="SAM" id="MobiDB-lite"/>
    </source>
</evidence>
<dbReference type="GO" id="GO:0006357">
    <property type="term" value="P:regulation of transcription by RNA polymerase II"/>
    <property type="evidence" value="ECO:0007669"/>
    <property type="project" value="InterPro"/>
</dbReference>
<evidence type="ECO:0000256" key="4">
    <source>
        <dbReference type="RuleBase" id="RU364147"/>
    </source>
</evidence>
<reference evidence="6" key="2">
    <citation type="submission" date="2012-06" db="EMBL/GenBank/DDBJ databases">
        <title>Annotation of the Genome Sequence of Fusarium oxysporum Fo47.</title>
        <authorList>
            <consortium name="The Broad Institute Genomics Platform"/>
            <person name="Ma L.-J."/>
            <person name="Corby-Kistler H."/>
            <person name="Broz K."/>
            <person name="Gale L.R."/>
            <person name="Jonkers W."/>
            <person name="O'Donnell K."/>
            <person name="Ploetz R."/>
            <person name="Steinberg C."/>
            <person name="Schwartz D.C."/>
            <person name="VanEtten H."/>
            <person name="Zhou S."/>
            <person name="Young S.K."/>
            <person name="Zeng Q."/>
            <person name="Gargeya S."/>
            <person name="Fitzgerald M."/>
            <person name="Abouelleil A."/>
            <person name="Alvarado L."/>
            <person name="Chapman S.B."/>
            <person name="Gainer-Dewar J."/>
            <person name="Goldberg J."/>
            <person name="Griggs A."/>
            <person name="Gujja S."/>
            <person name="Hansen M."/>
            <person name="Howarth C."/>
            <person name="Imamovic A."/>
            <person name="Ireland A."/>
            <person name="Larimer J."/>
            <person name="McCowan C."/>
            <person name="Murphy C."/>
            <person name="Pearson M."/>
            <person name="Poon T.W."/>
            <person name="Priest M."/>
            <person name="Roberts A."/>
            <person name="Saif S."/>
            <person name="Shea T."/>
            <person name="Sykes S."/>
            <person name="Wortman J."/>
            <person name="Nusbaum C."/>
            <person name="Birren B."/>
        </authorList>
    </citation>
    <scope>NUCLEOTIDE SEQUENCE</scope>
    <source>
        <strain evidence="6">Fo47</strain>
    </source>
</reference>
<keyword evidence="3 4" id="KW-0539">Nucleus</keyword>
<keyword evidence="4" id="KW-0804">Transcription</keyword>
<accession>W9KQD3</accession>
<dbReference type="AlphaFoldDB" id="W9KQD3"/>
<reference evidence="6" key="1">
    <citation type="submission" date="2011-06" db="EMBL/GenBank/DDBJ databases">
        <title>The Genome Sequence of Fusarium oxysporum Fo47.</title>
        <authorList>
            <consortium name="The Broad Institute Genome Sequencing Platform"/>
            <person name="Ma L.-J."/>
            <person name="Gale L.R."/>
            <person name="Schwartz D.C."/>
            <person name="Zhou S."/>
            <person name="Corby-Kistler H."/>
            <person name="Young S.K."/>
            <person name="Zeng Q."/>
            <person name="Gargeya S."/>
            <person name="Fitzgerald M."/>
            <person name="Haas B."/>
            <person name="Abouelleil A."/>
            <person name="Alvarado L."/>
            <person name="Arachchi H.M."/>
            <person name="Berlin A."/>
            <person name="Brown A."/>
            <person name="Chapman S.B."/>
            <person name="Chen Z."/>
            <person name="Dunbar C."/>
            <person name="Freedman E."/>
            <person name="Gearin G."/>
            <person name="Gellesch M."/>
            <person name="Goldberg J."/>
            <person name="Griggs A."/>
            <person name="Gujja S."/>
            <person name="Heiman D."/>
            <person name="Howarth C."/>
            <person name="Larson L."/>
            <person name="Lui A."/>
            <person name="MacDonald P.J.P."/>
            <person name="Mehta T."/>
            <person name="Montmayeur A."/>
            <person name="Murphy C."/>
            <person name="Neiman D."/>
            <person name="Pearson M."/>
            <person name="Priest M."/>
            <person name="Roberts A."/>
            <person name="Saif S."/>
            <person name="Shea T."/>
            <person name="Shenoy N."/>
            <person name="Sisk P."/>
            <person name="Stolte C."/>
            <person name="Sykes S."/>
            <person name="Wortman J."/>
            <person name="Nusbaum C."/>
            <person name="Birren B."/>
        </authorList>
    </citation>
    <scope>NUCLEOTIDE SEQUENCE [LARGE SCALE GENOMIC DNA]</scope>
    <source>
        <strain evidence="6">Fo47</strain>
    </source>
</reference>
<dbReference type="Pfam" id="PF10280">
    <property type="entry name" value="Med11"/>
    <property type="match status" value="1"/>
</dbReference>
<feature type="region of interest" description="Disordered" evidence="5">
    <location>
        <begin position="1"/>
        <end position="21"/>
    </location>
</feature>
<feature type="compositionally biased region" description="Polar residues" evidence="5">
    <location>
        <begin position="53"/>
        <end position="65"/>
    </location>
</feature>
<feature type="region of interest" description="Disordered" evidence="5">
    <location>
        <begin position="53"/>
        <end position="80"/>
    </location>
</feature>
<evidence type="ECO:0000313" key="6">
    <source>
        <dbReference type="EMBL" id="EWZ46636.1"/>
    </source>
</evidence>
<sequence>MAMASPNDIEMAGAESSRNEPFTIEENIRQLNAIDQQIIQLMKHTATALNALTIPKSTETDQNMDPSAEPTKPSLDPGTQKEAFASATDQFFRALHTVDVKIKRQVMALEEANIISLAPPPRLNKTGPIIPQPTPNGVGAVGNIGAGWLNSRGTRVERDMEAELWGKAKEILKEKEAKLESGSR</sequence>
<dbReference type="GO" id="GO:0003712">
    <property type="term" value="F:transcription coregulator activity"/>
    <property type="evidence" value="ECO:0007669"/>
    <property type="project" value="InterPro"/>
</dbReference>
<protein>
    <recommendedName>
        <fullName evidence="4">Mediator of RNA polymerase II transcription subunit 11</fullName>
    </recommendedName>
    <alternativeName>
        <fullName evidence="4">Mediator complex subunit 11</fullName>
    </alternativeName>
</protein>
<comment type="subunit">
    <text evidence="4">Component of the Mediator complex.</text>
</comment>
<keyword evidence="4" id="KW-0805">Transcription regulation</keyword>